<evidence type="ECO:0000313" key="3">
    <source>
        <dbReference type="Proteomes" id="UP001152795"/>
    </source>
</evidence>
<sequence length="139" mass="15642">MAEEFKKGTVDEDGVTEEIKNGFRDRAWRKQANIAEAVLADSANVFALQHERSILSERMDDLANTKIKAGGLFSREQSTTYEQWCRIHQKILSDLNTRISKLMDDRSSAISKRSHRSKTSGKSTSTKTSNSRCVGGRKC</sequence>
<dbReference type="Proteomes" id="UP001152795">
    <property type="component" value="Unassembled WGS sequence"/>
</dbReference>
<protein>
    <submittedName>
        <fullName evidence="2">Uncharacterized protein</fullName>
    </submittedName>
</protein>
<evidence type="ECO:0000313" key="2">
    <source>
        <dbReference type="EMBL" id="CAB4030374.1"/>
    </source>
</evidence>
<gene>
    <name evidence="2" type="ORF">PACLA_8A078408</name>
</gene>
<keyword evidence="3" id="KW-1185">Reference proteome</keyword>
<comment type="caution">
    <text evidence="2">The sequence shown here is derived from an EMBL/GenBank/DDBJ whole genome shotgun (WGS) entry which is preliminary data.</text>
</comment>
<accession>A0A6S7JJN2</accession>
<evidence type="ECO:0000256" key="1">
    <source>
        <dbReference type="SAM" id="MobiDB-lite"/>
    </source>
</evidence>
<dbReference type="EMBL" id="CACRXK020016817">
    <property type="protein sequence ID" value="CAB4030374.1"/>
    <property type="molecule type" value="Genomic_DNA"/>
</dbReference>
<reference evidence="2" key="1">
    <citation type="submission" date="2020-04" db="EMBL/GenBank/DDBJ databases">
        <authorList>
            <person name="Alioto T."/>
            <person name="Alioto T."/>
            <person name="Gomez Garrido J."/>
        </authorList>
    </citation>
    <scope>NUCLEOTIDE SEQUENCE</scope>
    <source>
        <strain evidence="2">A484AB</strain>
    </source>
</reference>
<name>A0A6S7JJN2_PARCT</name>
<organism evidence="2 3">
    <name type="scientific">Paramuricea clavata</name>
    <name type="common">Red gorgonian</name>
    <name type="synonym">Violescent sea-whip</name>
    <dbReference type="NCBI Taxonomy" id="317549"/>
    <lineage>
        <taxon>Eukaryota</taxon>
        <taxon>Metazoa</taxon>
        <taxon>Cnidaria</taxon>
        <taxon>Anthozoa</taxon>
        <taxon>Octocorallia</taxon>
        <taxon>Malacalcyonacea</taxon>
        <taxon>Plexauridae</taxon>
        <taxon>Paramuricea</taxon>
    </lineage>
</organism>
<feature type="compositionally biased region" description="Low complexity" evidence="1">
    <location>
        <begin position="120"/>
        <end position="132"/>
    </location>
</feature>
<dbReference type="AlphaFoldDB" id="A0A6S7JJN2"/>
<feature type="region of interest" description="Disordered" evidence="1">
    <location>
        <begin position="104"/>
        <end position="139"/>
    </location>
</feature>
<proteinExistence type="predicted"/>